<dbReference type="Proteomes" id="UP001161325">
    <property type="component" value="Unassembled WGS sequence"/>
</dbReference>
<evidence type="ECO:0000313" key="3">
    <source>
        <dbReference type="Proteomes" id="UP001161325"/>
    </source>
</evidence>
<organism evidence="2 3">
    <name type="scientific">Roseisolibacter agri</name>
    <dbReference type="NCBI Taxonomy" id="2014610"/>
    <lineage>
        <taxon>Bacteria</taxon>
        <taxon>Pseudomonadati</taxon>
        <taxon>Gemmatimonadota</taxon>
        <taxon>Gemmatimonadia</taxon>
        <taxon>Gemmatimonadales</taxon>
        <taxon>Gemmatimonadaceae</taxon>
        <taxon>Roseisolibacter</taxon>
    </lineage>
</organism>
<comment type="caution">
    <text evidence="2">The sequence shown here is derived from an EMBL/GenBank/DDBJ whole genome shotgun (WGS) entry which is preliminary data.</text>
</comment>
<reference evidence="2" key="1">
    <citation type="submission" date="2022-08" db="EMBL/GenBank/DDBJ databases">
        <title>Draft genome sequencing of Roseisolibacter agri AW1220.</title>
        <authorList>
            <person name="Tobiishi Y."/>
            <person name="Tonouchi A."/>
        </authorList>
    </citation>
    <scope>NUCLEOTIDE SEQUENCE</scope>
    <source>
        <strain evidence="2">AW1220</strain>
    </source>
</reference>
<protein>
    <submittedName>
        <fullName evidence="2">Uncharacterized protein</fullName>
    </submittedName>
</protein>
<accession>A0AA37Q7A0</accession>
<keyword evidence="3" id="KW-1185">Reference proteome</keyword>
<evidence type="ECO:0000313" key="2">
    <source>
        <dbReference type="EMBL" id="GLC25037.1"/>
    </source>
</evidence>
<sequence>MAAPALMRRDPRDKSDLWGALAAPLAGGVALTSGALRERFDAVVPGEWDFTLELLPPIAAHGVDVCAFKATLTILGVKRQEVGTGRDYPAAAETALVRCAGLFGIRGDVPSAAEAPAPSARATVAPATSREAAATAMTLEQALAYPFPFRRGTPQHGKPLRTFEIDGLQEVAEWIGKRQRETGNPDFHAEPLAAITMVLAHLESLQTALPLDMPAVEPPADGRVPPPGPVSAALAAPQAAPDSAPAPLAVVELTRQLCAPLDDPRLPAGVAKRLRRQLGDGDLRDQAALERAVDQVREALGEPPRATTAIAHPESVYVRTQHLNALLQRPDLDVKVAEHVRRQLINGELATGDALERAISRVERELALPF</sequence>
<evidence type="ECO:0000256" key="1">
    <source>
        <dbReference type="SAM" id="MobiDB-lite"/>
    </source>
</evidence>
<gene>
    <name evidence="2" type="ORF">rosag_15500</name>
</gene>
<feature type="region of interest" description="Disordered" evidence="1">
    <location>
        <begin position="217"/>
        <end position="238"/>
    </location>
</feature>
<dbReference type="AlphaFoldDB" id="A0AA37Q7A0"/>
<dbReference type="EMBL" id="BRXS01000002">
    <property type="protein sequence ID" value="GLC25037.1"/>
    <property type="molecule type" value="Genomic_DNA"/>
</dbReference>
<name>A0AA37Q7A0_9BACT</name>
<proteinExistence type="predicted"/>